<evidence type="ECO:0000256" key="5">
    <source>
        <dbReference type="ARBA" id="ARBA00023012"/>
    </source>
</evidence>
<dbReference type="Pfam" id="PF12833">
    <property type="entry name" value="HTH_18"/>
    <property type="match status" value="1"/>
</dbReference>
<dbReference type="InterPro" id="IPR011006">
    <property type="entry name" value="CheY-like_superfamily"/>
</dbReference>
<dbReference type="AlphaFoldDB" id="A0A7I8DH64"/>
<dbReference type="CDD" id="cd17536">
    <property type="entry name" value="REC_YesN-like"/>
    <property type="match status" value="1"/>
</dbReference>
<comment type="subcellular location">
    <subcellularLocation>
        <location evidence="1">Cytoplasm</location>
    </subcellularLocation>
</comment>
<dbReference type="InterPro" id="IPR009057">
    <property type="entry name" value="Homeodomain-like_sf"/>
</dbReference>
<evidence type="ECO:0000313" key="13">
    <source>
        <dbReference type="EMBL" id="BCJ97848.1"/>
    </source>
</evidence>
<dbReference type="InterPro" id="IPR018060">
    <property type="entry name" value="HTH_AraC"/>
</dbReference>
<dbReference type="GO" id="GO:0003700">
    <property type="term" value="F:DNA-binding transcription factor activity"/>
    <property type="evidence" value="ECO:0007669"/>
    <property type="project" value="InterPro"/>
</dbReference>
<keyword evidence="14" id="KW-1185">Reference proteome</keyword>
<dbReference type="InterPro" id="IPR051552">
    <property type="entry name" value="HptR"/>
</dbReference>
<dbReference type="GO" id="GO:0000160">
    <property type="term" value="P:phosphorelay signal transduction system"/>
    <property type="evidence" value="ECO:0007669"/>
    <property type="project" value="UniProtKB-KW"/>
</dbReference>
<comment type="function">
    <text evidence="9">May play the central regulatory role in sporulation. It may be an element of the effector pathway responsible for the activation of sporulation genes in response to nutritional stress. Spo0A may act in concert with spo0H (a sigma factor) to control the expression of some genes that are critical to the sporulation process.</text>
</comment>
<dbReference type="PROSITE" id="PS01124">
    <property type="entry name" value="HTH_ARAC_FAMILY_2"/>
    <property type="match status" value="1"/>
</dbReference>
<keyword evidence="7 13" id="KW-0238">DNA-binding</keyword>
<evidence type="ECO:0000259" key="12">
    <source>
        <dbReference type="PROSITE" id="PS50110"/>
    </source>
</evidence>
<dbReference type="GO" id="GO:0043565">
    <property type="term" value="F:sequence-specific DNA binding"/>
    <property type="evidence" value="ECO:0007669"/>
    <property type="project" value="InterPro"/>
</dbReference>
<evidence type="ECO:0000256" key="2">
    <source>
        <dbReference type="ARBA" id="ARBA00018672"/>
    </source>
</evidence>
<dbReference type="PROSITE" id="PS00041">
    <property type="entry name" value="HTH_ARAC_FAMILY_1"/>
    <property type="match status" value="1"/>
</dbReference>
<feature type="domain" description="HTH araC/xylS-type" evidence="11">
    <location>
        <begin position="412"/>
        <end position="510"/>
    </location>
</feature>
<dbReference type="SMART" id="SM00342">
    <property type="entry name" value="HTH_ARAC"/>
    <property type="match status" value="1"/>
</dbReference>
<dbReference type="InterPro" id="IPR020449">
    <property type="entry name" value="Tscrpt_reg_AraC-type_HTH"/>
</dbReference>
<evidence type="ECO:0000256" key="7">
    <source>
        <dbReference type="ARBA" id="ARBA00023125"/>
    </source>
</evidence>
<dbReference type="EMBL" id="AP023368">
    <property type="protein sequence ID" value="BCJ97848.1"/>
    <property type="molecule type" value="Genomic_DNA"/>
</dbReference>
<dbReference type="InterPro" id="IPR018062">
    <property type="entry name" value="HTH_AraC-typ_CS"/>
</dbReference>
<accession>A0A7I8DH64</accession>
<dbReference type="KEGG" id="acht:bsdcttw_08890"/>
<evidence type="ECO:0000256" key="1">
    <source>
        <dbReference type="ARBA" id="ARBA00004496"/>
    </source>
</evidence>
<dbReference type="PROSITE" id="PS50110">
    <property type="entry name" value="RESPONSE_REGULATORY"/>
    <property type="match status" value="1"/>
</dbReference>
<keyword evidence="6" id="KW-0805">Transcription regulation</keyword>
<evidence type="ECO:0000256" key="8">
    <source>
        <dbReference type="ARBA" id="ARBA00023163"/>
    </source>
</evidence>
<evidence type="ECO:0000313" key="14">
    <source>
        <dbReference type="Proteomes" id="UP000515703"/>
    </source>
</evidence>
<dbReference type="Pfam" id="PF00072">
    <property type="entry name" value="Response_reg"/>
    <property type="match status" value="1"/>
</dbReference>
<evidence type="ECO:0000256" key="10">
    <source>
        <dbReference type="PROSITE-ProRule" id="PRU00169"/>
    </source>
</evidence>
<reference evidence="13 14" key="2">
    <citation type="submission" date="2020-08" db="EMBL/GenBank/DDBJ databases">
        <authorList>
            <person name="Ueki A."/>
            <person name="Tonouchi A."/>
        </authorList>
    </citation>
    <scope>NUCLEOTIDE SEQUENCE [LARGE SCALE GENOMIC DNA]</scope>
    <source>
        <strain evidence="13 14">CTTW</strain>
    </source>
</reference>
<evidence type="ECO:0000256" key="6">
    <source>
        <dbReference type="ARBA" id="ARBA00023015"/>
    </source>
</evidence>
<proteinExistence type="predicted"/>
<keyword evidence="8" id="KW-0804">Transcription</keyword>
<protein>
    <recommendedName>
        <fullName evidence="2">Stage 0 sporulation protein A homolog</fullName>
    </recommendedName>
</protein>
<evidence type="ECO:0000256" key="4">
    <source>
        <dbReference type="ARBA" id="ARBA00022553"/>
    </source>
</evidence>
<dbReference type="PANTHER" id="PTHR42713">
    <property type="entry name" value="HISTIDINE KINASE-RELATED"/>
    <property type="match status" value="1"/>
</dbReference>
<keyword evidence="5" id="KW-0902">Two-component regulatory system</keyword>
<dbReference type="PRINTS" id="PR00032">
    <property type="entry name" value="HTHARAC"/>
</dbReference>
<dbReference type="PANTHER" id="PTHR42713:SF3">
    <property type="entry name" value="TRANSCRIPTIONAL REGULATORY PROTEIN HPTR"/>
    <property type="match status" value="1"/>
</dbReference>
<evidence type="ECO:0000256" key="3">
    <source>
        <dbReference type="ARBA" id="ARBA00022490"/>
    </source>
</evidence>
<dbReference type="Proteomes" id="UP000515703">
    <property type="component" value="Chromosome"/>
</dbReference>
<feature type="domain" description="Response regulatory" evidence="12">
    <location>
        <begin position="2"/>
        <end position="119"/>
    </location>
</feature>
<feature type="modified residue" description="4-aspartylphosphate" evidence="10">
    <location>
        <position position="54"/>
    </location>
</feature>
<dbReference type="SUPFAM" id="SSF52172">
    <property type="entry name" value="CheY-like"/>
    <property type="match status" value="1"/>
</dbReference>
<keyword evidence="3" id="KW-0963">Cytoplasm</keyword>
<dbReference type="SUPFAM" id="SSF46689">
    <property type="entry name" value="Homeodomain-like"/>
    <property type="match status" value="2"/>
</dbReference>
<name>A0A7I8DH64_9FIRM</name>
<dbReference type="GO" id="GO:0005737">
    <property type="term" value="C:cytoplasm"/>
    <property type="evidence" value="ECO:0007669"/>
    <property type="project" value="UniProtKB-SubCell"/>
</dbReference>
<dbReference type="InterPro" id="IPR001789">
    <property type="entry name" value="Sig_transdc_resp-reg_receiver"/>
</dbReference>
<gene>
    <name evidence="13" type="ORF">bsdcttw_08890</name>
</gene>
<evidence type="ECO:0000259" key="11">
    <source>
        <dbReference type="PROSITE" id="PS01124"/>
    </source>
</evidence>
<dbReference type="Gene3D" id="3.40.50.2300">
    <property type="match status" value="1"/>
</dbReference>
<evidence type="ECO:0000256" key="9">
    <source>
        <dbReference type="ARBA" id="ARBA00024867"/>
    </source>
</evidence>
<sequence length="512" mass="60312">MKVFIADDESYVLEGLKMIIDWKALGFTICGEAQNGEDALNKILELQPDLILLDIRMPKLTGIEIVKIAREKQFNGKFIIISGVSDFKYAQTAMRYGVDYYLTKPIDEDELANAVITVRDDLKKERTNKSTMLHYREKARDTILRDLLTGKADFLNFNSSDFHLNAPIYQVVVYEKYKQDDFHAIWSFADLLRVTNKDNNSFDNIHFQERDIILLKGDFAIDHFNQFLQHYDMGPQKLSPLDSLFLTYGRKIYSLEQVHYSYEDACSLLNRRFFCEQNQHFLSFEDLPKEEEFTYFLHSEECKGYYQLFADYIQSYNRRMVAETLKDLEKKLYYAKDNVMDIKYYLTDIYLQVKQIISHVYNTLDIPFPANSTVINLIESKYYLYEIILFFSEQFEIFMKAIGNSSSDSVLNDILHYINHNYKENLKLEGIAPLFGYNSSYLGKIFTKKTGESFNSYLDKVRIEKSCKLLLEDKLKVYEIAEQVGYKNVDYFHKKFKKQIGVSPAEYRKKQN</sequence>
<dbReference type="Gene3D" id="1.10.10.60">
    <property type="entry name" value="Homeodomain-like"/>
    <property type="match status" value="2"/>
</dbReference>
<reference evidence="13 14" key="1">
    <citation type="submission" date="2020-08" db="EMBL/GenBank/DDBJ databases">
        <title>Draft genome sequencing of an Anaerocolumna strain isolated from anoxic soil subjected to BSD treatment.</title>
        <authorList>
            <person name="Uek A."/>
            <person name="Tonouchi A."/>
        </authorList>
    </citation>
    <scope>NUCLEOTIDE SEQUENCE [LARGE SCALE GENOMIC DNA]</scope>
    <source>
        <strain evidence="13 14">CTTW</strain>
    </source>
</reference>
<dbReference type="RefSeq" id="WP_185258231.1">
    <property type="nucleotide sequence ID" value="NZ_AP023368.1"/>
</dbReference>
<dbReference type="SMART" id="SM00448">
    <property type="entry name" value="REC"/>
    <property type="match status" value="1"/>
</dbReference>
<organism evidence="13 14">
    <name type="scientific">Anaerocolumna chitinilytica</name>
    <dbReference type="NCBI Taxonomy" id="1727145"/>
    <lineage>
        <taxon>Bacteria</taxon>
        <taxon>Bacillati</taxon>
        <taxon>Bacillota</taxon>
        <taxon>Clostridia</taxon>
        <taxon>Lachnospirales</taxon>
        <taxon>Lachnospiraceae</taxon>
        <taxon>Anaerocolumna</taxon>
    </lineage>
</organism>
<keyword evidence="4 10" id="KW-0597">Phosphoprotein</keyword>